<dbReference type="GO" id="GO:0005507">
    <property type="term" value="F:copper ion binding"/>
    <property type="evidence" value="ECO:0007669"/>
    <property type="project" value="InterPro"/>
</dbReference>
<dbReference type="Pfam" id="PF02790">
    <property type="entry name" value="COX2_TM"/>
    <property type="match status" value="1"/>
</dbReference>
<evidence type="ECO:0000256" key="13">
    <source>
        <dbReference type="ARBA" id="ARBA00031389"/>
    </source>
</evidence>
<gene>
    <name evidence="18" type="primary">cox2</name>
</gene>
<dbReference type="SUPFAM" id="SSF81464">
    <property type="entry name" value="Cytochrome c oxidase subunit II-like, transmembrane region"/>
    <property type="match status" value="1"/>
</dbReference>
<evidence type="ECO:0000256" key="3">
    <source>
        <dbReference type="ARBA" id="ARBA00007866"/>
    </source>
</evidence>
<evidence type="ECO:0000256" key="11">
    <source>
        <dbReference type="ARBA" id="ARBA00023128"/>
    </source>
</evidence>
<feature type="transmembrane region" description="Helical" evidence="15">
    <location>
        <begin position="90"/>
        <end position="112"/>
    </location>
</feature>
<comment type="catalytic activity">
    <reaction evidence="14">
        <text>4 Fe(II)-[cytochrome c] + O2 + 8 H(+)(in) = 4 Fe(III)-[cytochrome c] + 2 H2O + 4 H(+)(out)</text>
        <dbReference type="Rhea" id="RHEA:11436"/>
        <dbReference type="Rhea" id="RHEA-COMP:10350"/>
        <dbReference type="Rhea" id="RHEA-COMP:14399"/>
        <dbReference type="ChEBI" id="CHEBI:15377"/>
        <dbReference type="ChEBI" id="CHEBI:15378"/>
        <dbReference type="ChEBI" id="CHEBI:15379"/>
        <dbReference type="ChEBI" id="CHEBI:29033"/>
        <dbReference type="ChEBI" id="CHEBI:29034"/>
        <dbReference type="EC" id="7.1.1.9"/>
    </reaction>
    <physiologicalReaction direction="left-to-right" evidence="14">
        <dbReference type="Rhea" id="RHEA:11437"/>
    </physiologicalReaction>
</comment>
<evidence type="ECO:0000256" key="15">
    <source>
        <dbReference type="SAM" id="Phobius"/>
    </source>
</evidence>
<dbReference type="InterPro" id="IPR008972">
    <property type="entry name" value="Cupredoxin"/>
</dbReference>
<dbReference type="GO" id="GO:0031966">
    <property type="term" value="C:mitochondrial membrane"/>
    <property type="evidence" value="ECO:0007669"/>
    <property type="project" value="UniProtKB-SubCell"/>
</dbReference>
<dbReference type="InterPro" id="IPR045187">
    <property type="entry name" value="CcO_II"/>
</dbReference>
<dbReference type="PROSITE" id="PS50999">
    <property type="entry name" value="COX2_TM"/>
    <property type="match status" value="1"/>
</dbReference>
<name>A0A6M4SP17_9CHLO</name>
<reference evidence="18" key="1">
    <citation type="journal article" date="2020" name="Mitochondrial DNA Part B Resour">
        <title>Complete mitogenomes of the chlorophycean green algae Bulbochaete rectangularis var. hiloensis (Oedogoniales) and Stigeoclonium helveticum (Chaetophorales) provide insight into the sequence of events that led to the acquisition of a reduced-derived pattern of evolution in the Chlamydomonadales and Sphaeropleales.</title>
        <authorList>
            <person name="Turmel M."/>
            <person name="Belanger A.-S."/>
            <person name="Otis C."/>
            <person name="Lemieux C."/>
        </authorList>
    </citation>
    <scope>NUCLEOTIDE SEQUENCE</scope>
</reference>
<evidence type="ECO:0000256" key="8">
    <source>
        <dbReference type="ARBA" id="ARBA00022967"/>
    </source>
</evidence>
<feature type="domain" description="Cytochrome oxidase subunit II transmembrane region profile" evidence="17">
    <location>
        <begin position="23"/>
        <end position="118"/>
    </location>
</feature>
<dbReference type="PROSITE" id="PS50857">
    <property type="entry name" value="COX2_CUA"/>
    <property type="match status" value="1"/>
</dbReference>
<dbReference type="PANTHER" id="PTHR22888:SF9">
    <property type="entry name" value="CYTOCHROME C OXIDASE SUBUNIT 2"/>
    <property type="match status" value="1"/>
</dbReference>
<evidence type="ECO:0000256" key="5">
    <source>
        <dbReference type="ARBA" id="ARBA00022448"/>
    </source>
</evidence>
<keyword evidence="5" id="KW-0813">Transport</keyword>
<evidence type="ECO:0000256" key="4">
    <source>
        <dbReference type="ARBA" id="ARBA00012949"/>
    </source>
</evidence>
<comment type="similarity">
    <text evidence="3">Belongs to the cytochrome c oxidase subunit 2 family.</text>
</comment>
<keyword evidence="6" id="KW-0679">Respiratory chain</keyword>
<keyword evidence="9" id="KW-0249">Electron transport</keyword>
<evidence type="ECO:0000256" key="10">
    <source>
        <dbReference type="ARBA" id="ARBA00022989"/>
    </source>
</evidence>
<keyword evidence="11 18" id="KW-0496">Mitochondrion</keyword>
<evidence type="ECO:0000256" key="12">
    <source>
        <dbReference type="ARBA" id="ARBA00023136"/>
    </source>
</evidence>
<accession>A0A6M4SP17</accession>
<dbReference type="InterPro" id="IPR036257">
    <property type="entry name" value="Cyt_c_oxidase_su2_TM_sf"/>
</dbReference>
<dbReference type="Gene3D" id="1.10.287.90">
    <property type="match status" value="1"/>
</dbReference>
<dbReference type="SUPFAM" id="SSF49503">
    <property type="entry name" value="Cupredoxins"/>
    <property type="match status" value="1"/>
</dbReference>
<evidence type="ECO:0000256" key="2">
    <source>
        <dbReference type="ARBA" id="ARBA00004225"/>
    </source>
</evidence>
<evidence type="ECO:0000256" key="6">
    <source>
        <dbReference type="ARBA" id="ARBA00022660"/>
    </source>
</evidence>
<comment type="cofactor">
    <cofactor evidence="1">
        <name>Cu cation</name>
        <dbReference type="ChEBI" id="CHEBI:23378"/>
    </cofactor>
</comment>
<evidence type="ECO:0000256" key="1">
    <source>
        <dbReference type="ARBA" id="ARBA00001935"/>
    </source>
</evidence>
<sequence>MFSFLNLNTVGLCPRFFVSIADTPQPWQTGFQDPATATMQGIIDLHHDIVFFMIVILTIVSWFCLRIISRFHYTTQAKPERINHNTNLELFWSIIPSLIVLSIALPSLTLIYSMDDRVQRPGLTVKIIGRQWYWSYEMRDHFVNKTKVDMDSLINLMDYPVRDRI</sequence>
<feature type="transmembrane region" description="Helical" evidence="15">
    <location>
        <begin position="49"/>
        <end position="69"/>
    </location>
</feature>
<dbReference type="FunFam" id="1.10.287.90:FF:000004">
    <property type="entry name" value="Cytochrome c oxidase subunit 2"/>
    <property type="match status" value="1"/>
</dbReference>
<evidence type="ECO:0000259" key="16">
    <source>
        <dbReference type="PROSITE" id="PS50857"/>
    </source>
</evidence>
<proteinExistence type="inferred from homology"/>
<dbReference type="AlphaFoldDB" id="A0A6M4SP17"/>
<keyword evidence="8" id="KW-1278">Translocase</keyword>
<dbReference type="EMBL" id="MN810331">
    <property type="protein sequence ID" value="QJS52024.1"/>
    <property type="molecule type" value="Genomic_DNA"/>
</dbReference>
<evidence type="ECO:0000256" key="9">
    <source>
        <dbReference type="ARBA" id="ARBA00022982"/>
    </source>
</evidence>
<dbReference type="InterPro" id="IPR011759">
    <property type="entry name" value="Cyt_c_oxidase_su2_TM_dom"/>
</dbReference>
<protein>
    <recommendedName>
        <fullName evidence="4">cytochrome-c oxidase</fullName>
        <ecNumber evidence="4">7.1.1.9</ecNumber>
    </recommendedName>
    <alternativeName>
        <fullName evidence="13">Cytochrome c oxidase polypeptide II</fullName>
    </alternativeName>
</protein>
<dbReference type="PANTHER" id="PTHR22888">
    <property type="entry name" value="CYTOCHROME C OXIDASE, SUBUNIT II"/>
    <property type="match status" value="1"/>
</dbReference>
<evidence type="ECO:0000259" key="17">
    <source>
        <dbReference type="PROSITE" id="PS50999"/>
    </source>
</evidence>
<dbReference type="EC" id="7.1.1.9" evidence="4"/>
<dbReference type="PRINTS" id="PR01166">
    <property type="entry name" value="CYCOXIDASEII"/>
</dbReference>
<evidence type="ECO:0000256" key="14">
    <source>
        <dbReference type="ARBA" id="ARBA00049512"/>
    </source>
</evidence>
<keyword evidence="10 15" id="KW-1133">Transmembrane helix</keyword>
<geneLocation type="mitochondrion" evidence="18"/>
<evidence type="ECO:0000313" key="18">
    <source>
        <dbReference type="EMBL" id="QJS52024.1"/>
    </source>
</evidence>
<dbReference type="InterPro" id="IPR002429">
    <property type="entry name" value="CcO_II-like_C"/>
</dbReference>
<keyword evidence="7 15" id="KW-0812">Transmembrane</keyword>
<organism evidence="18">
    <name type="scientific">Bulbochaete rectangularis var. hiloensis</name>
    <dbReference type="NCBI Taxonomy" id="55990"/>
    <lineage>
        <taxon>Eukaryota</taxon>
        <taxon>Viridiplantae</taxon>
        <taxon>Chlorophyta</taxon>
        <taxon>core chlorophytes</taxon>
        <taxon>Chlorophyceae</taxon>
        <taxon>OCC clade</taxon>
        <taxon>Oedogoniales</taxon>
        <taxon>Oedogoniaceae</taxon>
        <taxon>Bulbochaete</taxon>
    </lineage>
</organism>
<dbReference type="GO" id="GO:0004129">
    <property type="term" value="F:cytochrome-c oxidase activity"/>
    <property type="evidence" value="ECO:0007669"/>
    <property type="project" value="UniProtKB-EC"/>
</dbReference>
<comment type="subcellular location">
    <subcellularLocation>
        <location evidence="2">Mitochondrion membrane</location>
        <topology evidence="2">Multi-pass membrane protein</topology>
    </subcellularLocation>
</comment>
<keyword evidence="12 15" id="KW-0472">Membrane</keyword>
<feature type="domain" description="Cytochrome oxidase subunit II copper A binding" evidence="16">
    <location>
        <begin position="120"/>
        <end position="165"/>
    </location>
</feature>
<dbReference type="GO" id="GO:0042773">
    <property type="term" value="P:ATP synthesis coupled electron transport"/>
    <property type="evidence" value="ECO:0007669"/>
    <property type="project" value="TreeGrafter"/>
</dbReference>
<evidence type="ECO:0000256" key="7">
    <source>
        <dbReference type="ARBA" id="ARBA00022692"/>
    </source>
</evidence>